<evidence type="ECO:0000256" key="4">
    <source>
        <dbReference type="SAM" id="SignalP"/>
    </source>
</evidence>
<dbReference type="RefSeq" id="WP_023579030.1">
    <property type="nucleotide sequence ID" value="NZ_AVGG01000005.1"/>
</dbReference>
<evidence type="ECO:0000313" key="7">
    <source>
        <dbReference type="EMBL" id="ESU28794.1"/>
    </source>
</evidence>
<dbReference type="PATRIC" id="fig|1341181.4.peg.1370"/>
<evidence type="ECO:0000256" key="2">
    <source>
        <dbReference type="ARBA" id="ARBA00022729"/>
    </source>
</evidence>
<dbReference type="EMBL" id="AVGG01000005">
    <property type="protein sequence ID" value="ESU28794.1"/>
    <property type="molecule type" value="Genomic_DNA"/>
</dbReference>
<dbReference type="AlphaFoldDB" id="V6SQS0"/>
<dbReference type="SUPFAM" id="SSF52058">
    <property type="entry name" value="L domain-like"/>
    <property type="match status" value="1"/>
</dbReference>
<dbReference type="OrthoDB" id="1110367at2"/>
<evidence type="ECO:0000256" key="1">
    <source>
        <dbReference type="ARBA" id="ARBA00022614"/>
    </source>
</evidence>
<comment type="caution">
    <text evidence="7">The sequence shown here is derived from an EMBL/GenBank/DDBJ whole genome shotgun (WGS) entry which is preliminary data.</text>
</comment>
<evidence type="ECO:0000259" key="6">
    <source>
        <dbReference type="Pfam" id="PF24595"/>
    </source>
</evidence>
<feature type="signal peptide" evidence="4">
    <location>
        <begin position="1"/>
        <end position="19"/>
    </location>
</feature>
<dbReference type="NCBIfam" id="TIGR01451">
    <property type="entry name" value="B_ant_repeat"/>
    <property type="match status" value="1"/>
</dbReference>
<evidence type="ECO:0000256" key="3">
    <source>
        <dbReference type="ARBA" id="ARBA00022737"/>
    </source>
</evidence>
<gene>
    <name evidence="7" type="ORF">FLJC2902T_13910</name>
</gene>
<name>V6SQS0_9FLAO</name>
<dbReference type="InterPro" id="IPR026444">
    <property type="entry name" value="Secre_tail"/>
</dbReference>
<sequence>MKKNYCLFLILFSFIVTNAQVVIFNDNNFKTKIISSLSTNTVAKNLANEYFQVDQNNNGQIEISEAQNVSYLDVNYSSVASLSGIEMFTNLRELNCNNNQITTLDARPLTNLIKLDCNSNQIVSLLISGMPNLNNLICYQNQLSTLNLGNLPSLAALSCFQNSLTSLDVSGLNNLGGLNCSNNQLHTLDVSNLPNLVGLHCWDNQLTSLTTNNLPLLQSISCNNNQITSIDVSTAPNCTTIYCQNNQLNILILKNGNGPGTIDFSTNPNIRYICADDFEVSTYQSRINSYGYGSSCIVNTYCTFVPGGTYYTVQGNSKFDVNNNDCDISDINYPNLKINYTNLGVSGSIIADNSGNYLIPLNSGPHTLTPFLENPTYFSVSPTTANVSFPSASSPFIQNFCIDYNGAYYDLDVKIIPLMPARPGFDALYKIIYRNKGVVTQTGTVNLNFNDAVLDLAESAPTATLQTTNNLSWSFTNLQPLGEREIYITMTANSPMDTPPLNGGNNLSFTATITSSATDQVISDNTFRLNQTVVNSYDPNDKRCLEGNAIPTAKVGDYVHYMIRFENTGTYPAENIVVKDIIDTSKFDIATLLPVTGSHSFVTKTTNPNTVEFIFENINLPFADELNDGYVVFKIKTKPTLTLGTTFTNTANIYFDYNFPIITNTTSTIVSNTLDTQDFEFENYIGLHPNPAKEVLHFNNKQNINITSVSIYNSLGQLVQTVMSPSDTIDVSGLKTGNYFLKIVSDNGTSSTKFIKE</sequence>
<dbReference type="STRING" id="1341181.FLJC2902T_13910"/>
<dbReference type="Gene3D" id="3.80.10.10">
    <property type="entry name" value="Ribonuclease Inhibitor"/>
    <property type="match status" value="1"/>
</dbReference>
<dbReference type="Proteomes" id="UP000018004">
    <property type="component" value="Unassembled WGS sequence"/>
</dbReference>
<dbReference type="NCBIfam" id="TIGR04183">
    <property type="entry name" value="Por_Secre_tail"/>
    <property type="match status" value="1"/>
</dbReference>
<protein>
    <submittedName>
        <fullName evidence="7">Uncharacterized protein</fullName>
    </submittedName>
</protein>
<dbReference type="InterPro" id="IPR047589">
    <property type="entry name" value="DUF11_rpt"/>
</dbReference>
<keyword evidence="3" id="KW-0677">Repeat</keyword>
<evidence type="ECO:0000313" key="8">
    <source>
        <dbReference type="Proteomes" id="UP000018004"/>
    </source>
</evidence>
<dbReference type="InterPro" id="IPR052574">
    <property type="entry name" value="CDIRP"/>
</dbReference>
<feature type="domain" description="Secretion system C-terminal sorting" evidence="5">
    <location>
        <begin position="688"/>
        <end position="755"/>
    </location>
</feature>
<dbReference type="PANTHER" id="PTHR47566">
    <property type="match status" value="1"/>
</dbReference>
<feature type="chain" id="PRO_5004751153" evidence="4">
    <location>
        <begin position="20"/>
        <end position="757"/>
    </location>
</feature>
<organism evidence="7 8">
    <name type="scientific">Flavobacterium limnosediminis JC2902</name>
    <dbReference type="NCBI Taxonomy" id="1341181"/>
    <lineage>
        <taxon>Bacteria</taxon>
        <taxon>Pseudomonadati</taxon>
        <taxon>Bacteroidota</taxon>
        <taxon>Flavobacteriia</taxon>
        <taxon>Flavobacteriales</taxon>
        <taxon>Flavobacteriaceae</taxon>
        <taxon>Flavobacterium</taxon>
    </lineage>
</organism>
<feature type="domain" description="DUF7619" evidence="6">
    <location>
        <begin position="538"/>
        <end position="668"/>
    </location>
</feature>
<keyword evidence="1" id="KW-0433">Leucine-rich repeat</keyword>
<dbReference type="Pfam" id="PF18962">
    <property type="entry name" value="Por_Secre_tail"/>
    <property type="match status" value="1"/>
</dbReference>
<proteinExistence type="predicted"/>
<evidence type="ECO:0000259" key="5">
    <source>
        <dbReference type="Pfam" id="PF18962"/>
    </source>
</evidence>
<dbReference type="Pfam" id="PF24595">
    <property type="entry name" value="DUF7619"/>
    <property type="match status" value="1"/>
</dbReference>
<dbReference type="InterPro" id="IPR055353">
    <property type="entry name" value="DUF7619"/>
</dbReference>
<dbReference type="GO" id="GO:0035591">
    <property type="term" value="F:signaling adaptor activity"/>
    <property type="evidence" value="ECO:0007669"/>
    <property type="project" value="TreeGrafter"/>
</dbReference>
<dbReference type="InterPro" id="IPR032675">
    <property type="entry name" value="LRR_dom_sf"/>
</dbReference>
<dbReference type="eggNOG" id="COG4886">
    <property type="taxonomic scope" value="Bacteria"/>
</dbReference>
<keyword evidence="2 4" id="KW-0732">Signal</keyword>
<keyword evidence="8" id="KW-1185">Reference proteome</keyword>
<accession>V6SQS0</accession>
<dbReference type="PANTHER" id="PTHR47566:SF1">
    <property type="entry name" value="PROTEIN NUD1"/>
    <property type="match status" value="1"/>
</dbReference>
<reference evidence="7 8" key="1">
    <citation type="submission" date="2013-08" db="EMBL/GenBank/DDBJ databases">
        <title>Flavobacterium limnosediminis JC2902 genome sequencing.</title>
        <authorList>
            <person name="Lee K."/>
            <person name="Yi H."/>
            <person name="Park S."/>
            <person name="Chun J."/>
        </authorList>
    </citation>
    <scope>NUCLEOTIDE SEQUENCE [LARGE SCALE GENOMIC DNA]</scope>
    <source>
        <strain evidence="7 8">JC2902</strain>
    </source>
</reference>